<proteinExistence type="predicted"/>
<dbReference type="Proteomes" id="UP000076218">
    <property type="component" value="Unassembled WGS sequence"/>
</dbReference>
<evidence type="ECO:0000313" key="1">
    <source>
        <dbReference type="EMBL" id="KZC95144.1"/>
    </source>
</evidence>
<dbReference type="AlphaFoldDB" id="A0A154V1S0"/>
<accession>A0A154V1S0</accession>
<dbReference type="Pfam" id="PF03693">
    <property type="entry name" value="ParD_antitoxin"/>
    <property type="match status" value="1"/>
</dbReference>
<dbReference type="EMBL" id="LQXA01000030">
    <property type="protein sequence ID" value="KZC95144.1"/>
    <property type="molecule type" value="Genomic_DNA"/>
</dbReference>
<organism evidence="1 2">
    <name type="scientific">Clavibacter tessellarius</name>
    <dbReference type="NCBI Taxonomy" id="31965"/>
    <lineage>
        <taxon>Bacteria</taxon>
        <taxon>Bacillati</taxon>
        <taxon>Actinomycetota</taxon>
        <taxon>Actinomycetes</taxon>
        <taxon>Micrococcales</taxon>
        <taxon>Microbacteriaceae</taxon>
        <taxon>Clavibacter</taxon>
    </lineage>
</organism>
<gene>
    <name evidence="1" type="ORF">AWH51_10240</name>
</gene>
<reference evidence="1 2" key="1">
    <citation type="submission" date="2016-01" db="EMBL/GenBank/DDBJ databases">
        <title>Draft genome sequence of Clavibacter michiganensis subsp. tessellarius DOAB 609.</title>
        <authorList>
            <person name="Tambong J.T."/>
        </authorList>
    </citation>
    <scope>NUCLEOTIDE SEQUENCE [LARGE SCALE GENOMIC DNA]</scope>
    <source>
        <strain evidence="1 2">DOAB 609</strain>
    </source>
</reference>
<dbReference type="InterPro" id="IPR022789">
    <property type="entry name" value="ParD"/>
</dbReference>
<comment type="caution">
    <text evidence="1">The sequence shown here is derived from an EMBL/GenBank/DDBJ whole genome shotgun (WGS) entry which is preliminary data.</text>
</comment>
<evidence type="ECO:0000313" key="2">
    <source>
        <dbReference type="Proteomes" id="UP000076218"/>
    </source>
</evidence>
<protein>
    <submittedName>
        <fullName evidence="1">Uncharacterized protein</fullName>
    </submittedName>
</protein>
<name>A0A154V1S0_9MICO</name>
<sequence length="91" mass="9624">MEGIMRVMLPEEAVSARTPPRCALASCADPRYPCSMAQDSLSGRDASLSRQVVSGRDRSAREVLRAALVVGEASGDAAPFDVEAFIAAKRA</sequence>